<evidence type="ECO:0000256" key="3">
    <source>
        <dbReference type="ARBA" id="ARBA00011989"/>
    </source>
</evidence>
<dbReference type="FunFam" id="3.40.50.720:FF:000924">
    <property type="entry name" value="GDP-mannose 4,6 dehydratase"/>
    <property type="match status" value="1"/>
</dbReference>
<dbReference type="Pfam" id="PF16363">
    <property type="entry name" value="GDP_Man_Dehyd"/>
    <property type="match status" value="1"/>
</dbReference>
<dbReference type="InterPro" id="IPR036291">
    <property type="entry name" value="NAD(P)-bd_dom_sf"/>
</dbReference>
<evidence type="ECO:0000259" key="5">
    <source>
        <dbReference type="Pfam" id="PF16363"/>
    </source>
</evidence>
<keyword evidence="4" id="KW-0456">Lyase</keyword>
<dbReference type="EC" id="4.2.1.47" evidence="3"/>
<feature type="domain" description="NAD(P)-binding" evidence="5">
    <location>
        <begin position="5"/>
        <end position="339"/>
    </location>
</feature>
<dbReference type="AlphaFoldDB" id="D6PL36"/>
<organism evidence="6">
    <name type="scientific">uncultured organism MedDCM-OCT-S09-C426</name>
    <dbReference type="NCBI Taxonomy" id="743650"/>
    <lineage>
        <taxon>unclassified sequences</taxon>
        <taxon>environmental samples</taxon>
    </lineage>
</organism>
<dbReference type="InterPro" id="IPR016040">
    <property type="entry name" value="NAD(P)-bd_dom"/>
</dbReference>
<dbReference type="PANTHER" id="PTHR43715">
    <property type="entry name" value="GDP-MANNOSE 4,6-DEHYDRATASE"/>
    <property type="match status" value="1"/>
</dbReference>
<dbReference type="GO" id="GO:0042351">
    <property type="term" value="P:'de novo' GDP-L-fucose biosynthetic process"/>
    <property type="evidence" value="ECO:0007669"/>
    <property type="project" value="TreeGrafter"/>
</dbReference>
<dbReference type="SUPFAM" id="SSF51735">
    <property type="entry name" value="NAD(P)-binding Rossmann-fold domains"/>
    <property type="match status" value="1"/>
</dbReference>
<dbReference type="GO" id="GO:0008446">
    <property type="term" value="F:GDP-mannose 4,6-dehydratase activity"/>
    <property type="evidence" value="ECO:0007669"/>
    <property type="project" value="UniProtKB-EC"/>
</dbReference>
<dbReference type="InterPro" id="IPR006368">
    <property type="entry name" value="GDP_Man_deHydtase"/>
</dbReference>
<dbReference type="EMBL" id="GU943139">
    <property type="protein sequence ID" value="ADD96437.1"/>
    <property type="molecule type" value="Genomic_DNA"/>
</dbReference>
<accession>D6PL36</accession>
<reference evidence="6" key="1">
    <citation type="journal article" date="2010" name="ISME J.">
        <title>Metagenome of the Mediterranean deep chlorophyll maximum studied by direct and fosmid library 454 pyrosequencing.</title>
        <authorList>
            <person name="Ghai R."/>
            <person name="Martin-Cuadrado A.B."/>
            <person name="Molto A.G."/>
            <person name="Heredia I.G."/>
            <person name="Cabrera R."/>
            <person name="Martin J."/>
            <person name="Verdu M."/>
            <person name="Deschamps P."/>
            <person name="Moreira D."/>
            <person name="Lopez-Garcia P."/>
            <person name="Mira A."/>
            <person name="Rodriguez-Valera F."/>
        </authorList>
    </citation>
    <scope>NUCLEOTIDE SEQUENCE</scope>
</reference>
<dbReference type="CDD" id="cd05260">
    <property type="entry name" value="GDP_MD_SDR_e"/>
    <property type="match status" value="1"/>
</dbReference>
<comment type="cofactor">
    <cofactor evidence="1">
        <name>NADP(+)</name>
        <dbReference type="ChEBI" id="CHEBI:58349"/>
    </cofactor>
</comment>
<dbReference type="Gene3D" id="3.40.50.720">
    <property type="entry name" value="NAD(P)-binding Rossmann-like Domain"/>
    <property type="match status" value="1"/>
</dbReference>
<proteinExistence type="inferred from homology"/>
<comment type="similarity">
    <text evidence="2">Belongs to the NAD(P)-dependent epimerase/dehydratase family. GDP-mannose 4,6-dehydratase subfamily.</text>
</comment>
<evidence type="ECO:0000256" key="1">
    <source>
        <dbReference type="ARBA" id="ARBA00001937"/>
    </source>
</evidence>
<dbReference type="PANTHER" id="PTHR43715:SF1">
    <property type="entry name" value="GDP-MANNOSE 4,6 DEHYDRATASE"/>
    <property type="match status" value="1"/>
</dbReference>
<evidence type="ECO:0000313" key="6">
    <source>
        <dbReference type="EMBL" id="ADD96437.1"/>
    </source>
</evidence>
<dbReference type="Gene3D" id="3.90.25.10">
    <property type="entry name" value="UDP-galactose 4-epimerase, domain 1"/>
    <property type="match status" value="1"/>
</dbReference>
<evidence type="ECO:0000256" key="4">
    <source>
        <dbReference type="ARBA" id="ARBA00023239"/>
    </source>
</evidence>
<name>D6PL36_9ZZZZ</name>
<sequence length="348" mass="39606">MSKILVTGITGQDGANMCEYLISLEEGYKIYGMVRRSSNPNMSNCSKFLKDENFQLVYGDLTDTISIDNLVREIQPDYIINFAANSFVGCSWDSPLHVLDANSGGVVRFLEAIRKHAPKCRFYSAGSSEEFGDVDYSPQDMNHPLKPRSPYGASKCAARHMVKVYRESYNIYAVHATLFNHEGTKRGEEFVTRKITKGVARIRKQLDSNKPVTPIELGNIYAKRDWSDSEDFVVGVWKMMNQEKPEDYLLASGETHTIKEFLEKAFKAANIQGNWSEVEGDELSTKYYNNSEREEILVKINPKFYRPNEVELLMGDASETMKKLDWKPMISFDSLVTKMVVSDINEAE</sequence>
<evidence type="ECO:0000256" key="2">
    <source>
        <dbReference type="ARBA" id="ARBA00009263"/>
    </source>
</evidence>
<protein>
    <recommendedName>
        <fullName evidence="3">GDP-mannose 4,6-dehydratase</fullName>
        <ecNumber evidence="3">4.2.1.47</ecNumber>
    </recommendedName>
</protein>